<reference evidence="1 2" key="1">
    <citation type="submission" date="2014-07" db="EMBL/GenBank/DDBJ databases">
        <title>Comparative genomic insights into amoeba endosymbionts belonging to the families of Holosporaceae and Candidatus Midichloriaceae within Rickettsiales.</title>
        <authorList>
            <person name="Wang Z."/>
            <person name="Wu M."/>
        </authorList>
    </citation>
    <scope>NUCLEOTIDE SEQUENCE [LARGE SCALE GENOMIC DNA]</scope>
    <source>
        <strain evidence="1">PRA3</strain>
    </source>
</reference>
<organism evidence="1 2">
    <name type="scientific">Candidatus Odyssella acanthamoebae</name>
    <dbReference type="NCBI Taxonomy" id="91604"/>
    <lineage>
        <taxon>Bacteria</taxon>
        <taxon>Pseudomonadati</taxon>
        <taxon>Pseudomonadota</taxon>
        <taxon>Alphaproteobacteria</taxon>
        <taxon>Holosporales</taxon>
        <taxon>Candidatus Paracaedibacteraceae</taxon>
        <taxon>Candidatus Odyssella</taxon>
    </lineage>
</organism>
<keyword evidence="2" id="KW-1185">Reference proteome</keyword>
<evidence type="ECO:0000313" key="1">
    <source>
        <dbReference type="EMBL" id="AIK95623.1"/>
    </source>
</evidence>
<sequence length="316" mass="37846">MRQNPIERHFVNTYQETWETRSSIRTRPRKYIDFKENGYFFPEKKQPLLLNQEIVNLGEKIKEEILLQTFYKYLNDIINLEIKLINSACTRVIYSDLVVKYPEAIKLNACTIIIDEYYHVYVAKDMLLQLDQHYPDLKKVDYPVSDAYHAVTLIKGQLDKKYHEIFEIIAVCIFETTLVRELVEFFNSDDIHPSIRYYINDHMNDESKHYGFFFDLLSYTWQKMPDDYKKSIGEHFSDFIKLYLNINSEKKFNKDLLNDILKDEKKSISIVEDIYKGFDITPDIPIVKNVFNVLKKSSLDKDKYIKESFKKIEWNL</sequence>
<accession>A0A077AVE9</accession>
<dbReference type="GO" id="GO:0016491">
    <property type="term" value="F:oxidoreductase activity"/>
    <property type="evidence" value="ECO:0007669"/>
    <property type="project" value="InterPro"/>
</dbReference>
<dbReference type="AlphaFoldDB" id="A0A077AVE9"/>
<proteinExistence type="predicted"/>
<dbReference type="InterPro" id="IPR012348">
    <property type="entry name" value="RNR-like"/>
</dbReference>
<dbReference type="EMBL" id="CP008941">
    <property type="protein sequence ID" value="AIK95623.1"/>
    <property type="molecule type" value="Genomic_DNA"/>
</dbReference>
<dbReference type="STRING" id="91604.ID47_00935"/>
<dbReference type="eggNOG" id="ENOG502Z9VP">
    <property type="taxonomic scope" value="Bacteria"/>
</dbReference>
<dbReference type="OrthoDB" id="8437084at2"/>
<dbReference type="Pfam" id="PF11583">
    <property type="entry name" value="AurF"/>
    <property type="match status" value="1"/>
</dbReference>
<evidence type="ECO:0008006" key="3">
    <source>
        <dbReference type="Google" id="ProtNLM"/>
    </source>
</evidence>
<dbReference type="Proteomes" id="UP000028926">
    <property type="component" value="Chromosome"/>
</dbReference>
<name>A0A077AVE9_9PROT</name>
<evidence type="ECO:0000313" key="2">
    <source>
        <dbReference type="Proteomes" id="UP000028926"/>
    </source>
</evidence>
<protein>
    <recommendedName>
        <fullName evidence="3">Aminobenzoate oxygenase</fullName>
    </recommendedName>
</protein>
<dbReference type="InterPro" id="IPR025859">
    <property type="entry name" value="AurF/CmlI"/>
</dbReference>
<gene>
    <name evidence="1" type="ORF">ID47_00935</name>
</gene>
<dbReference type="HOGENOM" id="CLU_070509_0_0_5"/>
<dbReference type="Gene3D" id="1.10.620.20">
    <property type="entry name" value="Ribonucleotide Reductase, subunit A"/>
    <property type="match status" value="1"/>
</dbReference>
<dbReference type="KEGG" id="paca:ID47_00935"/>